<dbReference type="AlphaFoldDB" id="A0A5S4H5Q7"/>
<proteinExistence type="predicted"/>
<keyword evidence="1" id="KW-1133">Transmembrane helix</keyword>
<dbReference type="Proteomes" id="UP000305238">
    <property type="component" value="Unassembled WGS sequence"/>
</dbReference>
<evidence type="ECO:0000313" key="2">
    <source>
        <dbReference type="EMBL" id="TMR40568.1"/>
    </source>
</evidence>
<dbReference type="EMBL" id="VCKZ01000050">
    <property type="protein sequence ID" value="TMR40568.1"/>
    <property type="molecule type" value="Genomic_DNA"/>
</dbReference>
<protein>
    <submittedName>
        <fullName evidence="2">Potassium-transporting ATPase</fullName>
    </submittedName>
</protein>
<keyword evidence="3" id="KW-1185">Reference proteome</keyword>
<name>A0A5S4H5Q7_9ACTN</name>
<sequence>MGAPIVQDVVFVLLTVAVFALLGLLVKGVEKL</sequence>
<keyword evidence="1" id="KW-0472">Membrane</keyword>
<keyword evidence="1" id="KW-0812">Transmembrane</keyword>
<evidence type="ECO:0000256" key="1">
    <source>
        <dbReference type="SAM" id="Phobius"/>
    </source>
</evidence>
<gene>
    <name evidence="2" type="ORF">ETD96_10005</name>
</gene>
<organism evidence="2 3">
    <name type="scientific">Actinomadura geliboluensis</name>
    <dbReference type="NCBI Taxonomy" id="882440"/>
    <lineage>
        <taxon>Bacteria</taxon>
        <taxon>Bacillati</taxon>
        <taxon>Actinomycetota</taxon>
        <taxon>Actinomycetes</taxon>
        <taxon>Streptosporangiales</taxon>
        <taxon>Thermomonosporaceae</taxon>
        <taxon>Actinomadura</taxon>
    </lineage>
</organism>
<evidence type="ECO:0000313" key="3">
    <source>
        <dbReference type="Proteomes" id="UP000305238"/>
    </source>
</evidence>
<reference evidence="2 3" key="1">
    <citation type="submission" date="2019-05" db="EMBL/GenBank/DDBJ databases">
        <title>Draft genome sequence of Actinomadura geliboluensis A8036.</title>
        <authorList>
            <person name="Saricaoglu S."/>
            <person name="Isik K."/>
        </authorList>
    </citation>
    <scope>NUCLEOTIDE SEQUENCE [LARGE SCALE GENOMIC DNA]</scope>
    <source>
        <strain evidence="2 3">A8036</strain>
    </source>
</reference>
<comment type="caution">
    <text evidence="2">The sequence shown here is derived from an EMBL/GenBank/DDBJ whole genome shotgun (WGS) entry which is preliminary data.</text>
</comment>
<feature type="transmembrane region" description="Helical" evidence="1">
    <location>
        <begin position="6"/>
        <end position="26"/>
    </location>
</feature>
<accession>A0A5S4H5Q7</accession>